<evidence type="ECO:0000256" key="1">
    <source>
        <dbReference type="SAM" id="MobiDB-lite"/>
    </source>
</evidence>
<sequence>MVFGRRKSAPKAPKPEQLEGRRFSLIDRMKDLSRGIIRRGSTSNAKGSDLEYDPEVRRRFSVPVSNPNDRRLHTSQAHISFKGFDENAPLNADIDENDTRNDPNFKKPVNKLERVGSASQIQICTPDDFCLSKKWSTSFSDLRALHNLDSISLDCENFSENFAAYGTQIIA</sequence>
<organism evidence="2 3">
    <name type="scientific">Oikopleura dioica</name>
    <name type="common">Tunicate</name>
    <dbReference type="NCBI Taxonomy" id="34765"/>
    <lineage>
        <taxon>Eukaryota</taxon>
        <taxon>Metazoa</taxon>
        <taxon>Chordata</taxon>
        <taxon>Tunicata</taxon>
        <taxon>Appendicularia</taxon>
        <taxon>Copelata</taxon>
        <taxon>Oikopleuridae</taxon>
        <taxon>Oikopleura</taxon>
    </lineage>
</organism>
<proteinExistence type="predicted"/>
<name>A0ABN7S5A4_OIKDI</name>
<evidence type="ECO:0000313" key="2">
    <source>
        <dbReference type="EMBL" id="CAG5091144.1"/>
    </source>
</evidence>
<evidence type="ECO:0000313" key="3">
    <source>
        <dbReference type="Proteomes" id="UP001158576"/>
    </source>
</evidence>
<dbReference type="Proteomes" id="UP001158576">
    <property type="component" value="Chromosome PAR"/>
</dbReference>
<accession>A0ABN7S5A4</accession>
<gene>
    <name evidence="2" type="ORF">OKIOD_LOCUS4441</name>
</gene>
<protein>
    <submittedName>
        <fullName evidence="2">Oidioi.mRNA.OKI2018_I69.PAR.g12883.t1.cds</fullName>
    </submittedName>
</protein>
<dbReference type="EMBL" id="OU015568">
    <property type="protein sequence ID" value="CAG5091144.1"/>
    <property type="molecule type" value="Genomic_DNA"/>
</dbReference>
<keyword evidence="3" id="KW-1185">Reference proteome</keyword>
<feature type="region of interest" description="Disordered" evidence="1">
    <location>
        <begin position="1"/>
        <end position="20"/>
    </location>
</feature>
<reference evidence="2 3" key="1">
    <citation type="submission" date="2021-04" db="EMBL/GenBank/DDBJ databases">
        <authorList>
            <person name="Bliznina A."/>
        </authorList>
    </citation>
    <scope>NUCLEOTIDE SEQUENCE [LARGE SCALE GENOMIC DNA]</scope>
</reference>